<comment type="caution">
    <text evidence="2">The sequence shown here is derived from an EMBL/GenBank/DDBJ whole genome shotgun (WGS) entry which is preliminary data.</text>
</comment>
<keyword evidence="3" id="KW-1185">Reference proteome</keyword>
<dbReference type="Proteomes" id="UP001596549">
    <property type="component" value="Unassembled WGS sequence"/>
</dbReference>
<reference evidence="3" key="1">
    <citation type="journal article" date="2019" name="Int. J. Syst. Evol. Microbiol.">
        <title>The Global Catalogue of Microorganisms (GCM) 10K type strain sequencing project: providing services to taxonomists for standard genome sequencing and annotation.</title>
        <authorList>
            <consortium name="The Broad Institute Genomics Platform"/>
            <consortium name="The Broad Institute Genome Sequencing Center for Infectious Disease"/>
            <person name="Wu L."/>
            <person name="Ma J."/>
        </authorList>
    </citation>
    <scope>NUCLEOTIDE SEQUENCE [LARGE SCALE GENOMIC DNA]</scope>
    <source>
        <strain evidence="3">NBRC 106396</strain>
    </source>
</reference>
<evidence type="ECO:0000313" key="3">
    <source>
        <dbReference type="Proteomes" id="UP001596549"/>
    </source>
</evidence>
<organism evidence="2 3">
    <name type="scientific">Fictibacillus iocasae</name>
    <dbReference type="NCBI Taxonomy" id="2715437"/>
    <lineage>
        <taxon>Bacteria</taxon>
        <taxon>Bacillati</taxon>
        <taxon>Bacillota</taxon>
        <taxon>Bacilli</taxon>
        <taxon>Bacillales</taxon>
        <taxon>Fictibacillaceae</taxon>
        <taxon>Fictibacillus</taxon>
    </lineage>
</organism>
<dbReference type="RefSeq" id="WP_379747275.1">
    <property type="nucleotide sequence ID" value="NZ_JBHTCP010000010.1"/>
</dbReference>
<evidence type="ECO:0000256" key="1">
    <source>
        <dbReference type="SAM" id="MobiDB-lite"/>
    </source>
</evidence>
<proteinExistence type="predicted"/>
<dbReference type="EMBL" id="JBHTCP010000010">
    <property type="protein sequence ID" value="MFC7371067.1"/>
    <property type="molecule type" value="Genomic_DNA"/>
</dbReference>
<feature type="region of interest" description="Disordered" evidence="1">
    <location>
        <begin position="1"/>
        <end position="41"/>
    </location>
</feature>
<protein>
    <submittedName>
        <fullName evidence="2">Uncharacterized protein</fullName>
    </submittedName>
</protein>
<name>A0ABW2NMM5_9BACL</name>
<gene>
    <name evidence="2" type="ORF">ACFQPF_05205</name>
</gene>
<accession>A0ABW2NMM5</accession>
<evidence type="ECO:0000313" key="2">
    <source>
        <dbReference type="EMBL" id="MFC7371067.1"/>
    </source>
</evidence>
<sequence length="41" mass="4851">MPAKKRELPILQGKDAEKFLKKKQKNEEIAKRKTKINPDMK</sequence>